<dbReference type="OrthoDB" id="5981644at2"/>
<evidence type="ECO:0000256" key="2">
    <source>
        <dbReference type="SAM" id="SignalP"/>
    </source>
</evidence>
<dbReference type="RefSeq" id="WP_099620282.1">
    <property type="nucleotide sequence ID" value="NZ_CP024201.1"/>
</dbReference>
<accession>A0A2D2AST4</accession>
<organism evidence="3 4">
    <name type="scientific">Caulobacter mirabilis</name>
    <dbReference type="NCBI Taxonomy" id="69666"/>
    <lineage>
        <taxon>Bacteria</taxon>
        <taxon>Pseudomonadati</taxon>
        <taxon>Pseudomonadota</taxon>
        <taxon>Alphaproteobacteria</taxon>
        <taxon>Caulobacterales</taxon>
        <taxon>Caulobacteraceae</taxon>
        <taxon>Caulobacter</taxon>
    </lineage>
</organism>
<keyword evidence="4" id="KW-1185">Reference proteome</keyword>
<dbReference type="KEGG" id="cmb:CSW64_00690"/>
<dbReference type="EMBL" id="CP024201">
    <property type="protein sequence ID" value="ATQ41025.1"/>
    <property type="molecule type" value="Genomic_DNA"/>
</dbReference>
<evidence type="ECO:0000313" key="4">
    <source>
        <dbReference type="Proteomes" id="UP000228945"/>
    </source>
</evidence>
<reference evidence="3 4" key="1">
    <citation type="submission" date="2017-10" db="EMBL/GenBank/DDBJ databases">
        <title>Genome sequence of Caulobacter mirabilis FWC38.</title>
        <authorList>
            <person name="Fiebig A."/>
            <person name="Crosson S."/>
        </authorList>
    </citation>
    <scope>NUCLEOTIDE SEQUENCE [LARGE SCALE GENOMIC DNA]</scope>
    <source>
        <strain evidence="3 4">FWC 38</strain>
    </source>
</reference>
<dbReference type="PROSITE" id="PS51257">
    <property type="entry name" value="PROKAR_LIPOPROTEIN"/>
    <property type="match status" value="1"/>
</dbReference>
<feature type="chain" id="PRO_5013581691" evidence="2">
    <location>
        <begin position="21"/>
        <end position="254"/>
    </location>
</feature>
<feature type="signal peptide" evidence="2">
    <location>
        <begin position="1"/>
        <end position="20"/>
    </location>
</feature>
<dbReference type="Proteomes" id="UP000228945">
    <property type="component" value="Chromosome"/>
</dbReference>
<evidence type="ECO:0000313" key="3">
    <source>
        <dbReference type="EMBL" id="ATQ41025.1"/>
    </source>
</evidence>
<dbReference type="AlphaFoldDB" id="A0A2D2AST4"/>
<feature type="region of interest" description="Disordered" evidence="1">
    <location>
        <begin position="32"/>
        <end position="66"/>
    </location>
</feature>
<evidence type="ECO:0000256" key="1">
    <source>
        <dbReference type="SAM" id="MobiDB-lite"/>
    </source>
</evidence>
<proteinExistence type="predicted"/>
<protein>
    <submittedName>
        <fullName evidence="3">Uncharacterized protein</fullName>
    </submittedName>
</protein>
<name>A0A2D2AST4_9CAUL</name>
<feature type="compositionally biased region" description="Basic and acidic residues" evidence="1">
    <location>
        <begin position="50"/>
        <end position="66"/>
    </location>
</feature>
<keyword evidence="2" id="KW-0732">Signal</keyword>
<sequence>MPAMRMTLAATACLAALALAGCGDRNKADQGDNAVAASGRTAAPSLAVAQRKEAPKPPEPRRVKCDEYRPDLEDGDMVMIYHGTLGTPPPMEAWAERSLHQYDSSGNPEVAWTTAKTAVQAQFDAVAGIRCLTLPVVTQLSRYDPARGGVVIEDFGDGRFFSFGALGEHVRLKIRNGAQAGVWPMPADRAEAMLKGARDQYRTRIVARVRILSARPAQGYGVLEGEVVGFDVYSDPYGTAAKQLATVVVPGAGS</sequence>
<gene>
    <name evidence="3" type="ORF">CSW64_00690</name>
</gene>